<dbReference type="EMBL" id="CP030239">
    <property type="protein sequence ID" value="AWX93275.1"/>
    <property type="molecule type" value="Genomic_DNA"/>
</dbReference>
<evidence type="ECO:0000256" key="1">
    <source>
        <dbReference type="SAM" id="MobiDB-lite"/>
    </source>
</evidence>
<dbReference type="InterPro" id="IPR025737">
    <property type="entry name" value="FApF"/>
</dbReference>
<evidence type="ECO:0008006" key="4">
    <source>
        <dbReference type="Google" id="ProtNLM"/>
    </source>
</evidence>
<dbReference type="Pfam" id="PF13557">
    <property type="entry name" value="Phenol_MetA_deg"/>
    <property type="match status" value="1"/>
</dbReference>
<evidence type="ECO:0000313" key="3">
    <source>
        <dbReference type="Proteomes" id="UP000249922"/>
    </source>
</evidence>
<gene>
    <name evidence="2" type="ORF">DPM13_09620</name>
</gene>
<proteinExistence type="predicted"/>
<accession>A0ABM6WRG7</accession>
<evidence type="ECO:0000313" key="2">
    <source>
        <dbReference type="EMBL" id="AWX93275.1"/>
    </source>
</evidence>
<protein>
    <recommendedName>
        <fullName evidence="4">Autotransporter domain-containing protein</fullName>
    </recommendedName>
</protein>
<feature type="region of interest" description="Disordered" evidence="1">
    <location>
        <begin position="125"/>
        <end position="145"/>
    </location>
</feature>
<organism evidence="2 3">
    <name type="scientific">Paracoccus mutanolyticus</name>
    <dbReference type="NCBI Taxonomy" id="1499308"/>
    <lineage>
        <taxon>Bacteria</taxon>
        <taxon>Pseudomonadati</taxon>
        <taxon>Pseudomonadota</taxon>
        <taxon>Alphaproteobacteria</taxon>
        <taxon>Rhodobacterales</taxon>
        <taxon>Paracoccaceae</taxon>
        <taxon>Paracoccus</taxon>
    </lineage>
</organism>
<dbReference type="Proteomes" id="UP000249922">
    <property type="component" value="Chromosome"/>
</dbReference>
<dbReference type="RefSeq" id="WP_112887919.1">
    <property type="nucleotide sequence ID" value="NZ_CP030239.1"/>
</dbReference>
<sequence>MIGLTWISDGGFEISTQTMLNFNTENPDTDYTSGIEWKQEFAVGQHVGHWTIGAGGYVYSSSGRRAGLADRARRAQGGPYLGPIITYQALPADYQAFLPIIGISGSGSGSRYRLAASRSPGGLRVDLSAGTRDPHGSTIDHGIRR</sequence>
<reference evidence="2 3" key="1">
    <citation type="submission" date="2018-06" db="EMBL/GenBank/DDBJ databases">
        <title>Complete genome sequence of Paracoccus mutanolyticus strain RSP-02 isolated from cellulosic waste.</title>
        <authorList>
            <person name="Amrutha R.N."/>
            <person name="Shrivastav A."/>
            <person name="Buddana S.K."/>
            <person name="Deshpande U."/>
            <person name="Prakasham R.S."/>
        </authorList>
    </citation>
    <scope>NUCLEOTIDE SEQUENCE [LARGE SCALE GENOMIC DNA]</scope>
    <source>
        <strain evidence="2 3">RSP-02</strain>
    </source>
</reference>
<name>A0ABM6WRG7_9RHOB</name>
<keyword evidence="3" id="KW-1185">Reference proteome</keyword>